<dbReference type="InterPro" id="IPR034457">
    <property type="entry name" value="Organic_radical-activating"/>
</dbReference>
<protein>
    <recommendedName>
        <fullName evidence="3 10">Pyruvate formate-lyase-activating enzyme</fullName>
        <ecNumber evidence="10">1.97.1.4</ecNumber>
    </recommendedName>
</protein>
<keyword evidence="8 10" id="KW-0408">Iron</keyword>
<dbReference type="SFLD" id="SFLDG01066">
    <property type="entry name" value="organic_radical-activating_enz"/>
    <property type="match status" value="1"/>
</dbReference>
<evidence type="ECO:0000256" key="5">
    <source>
        <dbReference type="ARBA" id="ARBA00022691"/>
    </source>
</evidence>
<comment type="caution">
    <text evidence="12">The sequence shown here is derived from an EMBL/GenBank/DDBJ whole genome shotgun (WGS) entry which is preliminary data.</text>
</comment>
<sequence length="259" mass="29983">MIQGRIHSVESFGSADGPGVRFLIFLKGCSLRCRYCHNPDTWSPDSKDLRTADELLDQAERYRPYWGKEGGITVSGGEPLLQIDFLIDLFRKAKQRNISTCIDTAGQPFARTEPFFSKFEELMEYTDLLLVDIKHIDPLQHRLLTGRSNENILDMLKYLDEIQKPVWIRHVLVPGITDDDTWLYQTRAFLSSLHNVERIDVLPYHTLGIHKYEALGIPYSLNGVNPPTRERIENAERILNGRQTIMNPDQNYTERRHTL</sequence>
<dbReference type="InterPro" id="IPR013785">
    <property type="entry name" value="Aldolase_TIM"/>
</dbReference>
<dbReference type="NCBIfam" id="TIGR02493">
    <property type="entry name" value="PFLA"/>
    <property type="match status" value="1"/>
</dbReference>
<evidence type="ECO:0000313" key="13">
    <source>
        <dbReference type="Proteomes" id="UP000461880"/>
    </source>
</evidence>
<dbReference type="PANTHER" id="PTHR30352:SF5">
    <property type="entry name" value="PYRUVATE FORMATE-LYASE 1-ACTIVATING ENZYME"/>
    <property type="match status" value="1"/>
</dbReference>
<dbReference type="InterPro" id="IPR001989">
    <property type="entry name" value="Radical_activat_CS"/>
</dbReference>
<dbReference type="Pfam" id="PF04055">
    <property type="entry name" value="Radical_SAM"/>
    <property type="match status" value="1"/>
</dbReference>
<evidence type="ECO:0000256" key="3">
    <source>
        <dbReference type="ARBA" id="ARBA00021356"/>
    </source>
</evidence>
<organism evidence="12 13">
    <name type="scientific">Stecheria intestinalis</name>
    <dbReference type="NCBI Taxonomy" id="2606630"/>
    <lineage>
        <taxon>Bacteria</taxon>
        <taxon>Bacillati</taxon>
        <taxon>Bacillota</taxon>
        <taxon>Erysipelotrichia</taxon>
        <taxon>Erysipelotrichales</taxon>
        <taxon>Erysipelotrichaceae</taxon>
        <taxon>Stecheria</taxon>
    </lineage>
</organism>
<evidence type="ECO:0000256" key="10">
    <source>
        <dbReference type="RuleBase" id="RU362053"/>
    </source>
</evidence>
<dbReference type="PIRSF" id="PIRSF000371">
    <property type="entry name" value="PFL_act_enz"/>
    <property type="match status" value="1"/>
</dbReference>
<dbReference type="PROSITE" id="PS51918">
    <property type="entry name" value="RADICAL_SAM"/>
    <property type="match status" value="1"/>
</dbReference>
<dbReference type="InterPro" id="IPR012838">
    <property type="entry name" value="PFL1_activating"/>
</dbReference>
<dbReference type="PANTHER" id="PTHR30352">
    <property type="entry name" value="PYRUVATE FORMATE-LYASE-ACTIVATING ENZYME"/>
    <property type="match status" value="1"/>
</dbReference>
<evidence type="ECO:0000259" key="11">
    <source>
        <dbReference type="PROSITE" id="PS51918"/>
    </source>
</evidence>
<proteinExistence type="inferred from homology"/>
<keyword evidence="7 10" id="KW-0560">Oxidoreductase</keyword>
<accession>A0A7X2NSZ4</accession>
<keyword evidence="4 10" id="KW-0004">4Fe-4S</keyword>
<dbReference type="Gene3D" id="3.20.20.70">
    <property type="entry name" value="Aldolase class I"/>
    <property type="match status" value="1"/>
</dbReference>
<evidence type="ECO:0000256" key="6">
    <source>
        <dbReference type="ARBA" id="ARBA00022723"/>
    </source>
</evidence>
<evidence type="ECO:0000256" key="2">
    <source>
        <dbReference type="ARBA" id="ARBA00009777"/>
    </source>
</evidence>
<evidence type="ECO:0000256" key="8">
    <source>
        <dbReference type="ARBA" id="ARBA00023004"/>
    </source>
</evidence>
<dbReference type="GO" id="GO:0046872">
    <property type="term" value="F:metal ion binding"/>
    <property type="evidence" value="ECO:0007669"/>
    <property type="project" value="UniProtKB-UniRule"/>
</dbReference>
<keyword evidence="9 10" id="KW-0411">Iron-sulfur</keyword>
<evidence type="ECO:0000256" key="9">
    <source>
        <dbReference type="ARBA" id="ARBA00023014"/>
    </source>
</evidence>
<evidence type="ECO:0000313" key="12">
    <source>
        <dbReference type="EMBL" id="MSS59007.1"/>
    </source>
</evidence>
<keyword evidence="13" id="KW-1185">Reference proteome</keyword>
<comment type="similarity">
    <text evidence="2 10">Belongs to the organic radical-activating enzymes family.</text>
</comment>
<feature type="domain" description="Radical SAM core" evidence="11">
    <location>
        <begin position="15"/>
        <end position="242"/>
    </location>
</feature>
<dbReference type="EMBL" id="VUMN01000021">
    <property type="protein sequence ID" value="MSS59007.1"/>
    <property type="molecule type" value="Genomic_DNA"/>
</dbReference>
<comment type="subcellular location">
    <subcellularLocation>
        <location evidence="10">Cytoplasm</location>
    </subcellularLocation>
</comment>
<gene>
    <name evidence="12" type="primary">pflA</name>
    <name evidence="12" type="ORF">FYJ51_08825</name>
</gene>
<keyword evidence="5 10" id="KW-0949">S-adenosyl-L-methionine</keyword>
<name>A0A7X2NSZ4_9FIRM</name>
<comment type="function">
    <text evidence="1 10">Activation of pyruvate formate-lyase under anaerobic conditions by generation of an organic free radical, using S-adenosylmethionine and reduced flavodoxin as cosubstrates to produce 5'-deoxy-adenosine.</text>
</comment>
<keyword evidence="12" id="KW-0670">Pyruvate</keyword>
<keyword evidence="10" id="KW-0963">Cytoplasm</keyword>
<dbReference type="EC" id="1.97.1.4" evidence="10"/>
<dbReference type="SUPFAM" id="SSF102114">
    <property type="entry name" value="Radical SAM enzymes"/>
    <property type="match status" value="1"/>
</dbReference>
<keyword evidence="6 10" id="KW-0479">Metal-binding</keyword>
<reference evidence="12 13" key="1">
    <citation type="submission" date="2019-08" db="EMBL/GenBank/DDBJ databases">
        <title>In-depth cultivation of the pig gut microbiome towards novel bacterial diversity and tailored functional studies.</title>
        <authorList>
            <person name="Wylensek D."/>
            <person name="Hitch T.C.A."/>
            <person name="Clavel T."/>
        </authorList>
    </citation>
    <scope>NUCLEOTIDE SEQUENCE [LARGE SCALE GENOMIC DNA]</scope>
    <source>
        <strain evidence="12 13">Oil+RF-744-GAM-WT-6</strain>
    </source>
</reference>
<comment type="catalytic activity">
    <reaction evidence="10">
        <text>glycyl-[formate C-acetyltransferase] + reduced [flavodoxin] + S-adenosyl-L-methionine = glycin-2-yl radical-[formate C-acetyltransferase] + semiquinone [flavodoxin] + 5'-deoxyadenosine + L-methionine + H(+)</text>
        <dbReference type="Rhea" id="RHEA:19225"/>
        <dbReference type="Rhea" id="RHEA-COMP:10622"/>
        <dbReference type="Rhea" id="RHEA-COMP:12190"/>
        <dbReference type="Rhea" id="RHEA-COMP:12191"/>
        <dbReference type="Rhea" id="RHEA-COMP:14480"/>
        <dbReference type="ChEBI" id="CHEBI:15378"/>
        <dbReference type="ChEBI" id="CHEBI:17319"/>
        <dbReference type="ChEBI" id="CHEBI:29947"/>
        <dbReference type="ChEBI" id="CHEBI:32722"/>
        <dbReference type="ChEBI" id="CHEBI:57618"/>
        <dbReference type="ChEBI" id="CHEBI:57844"/>
        <dbReference type="ChEBI" id="CHEBI:59789"/>
        <dbReference type="ChEBI" id="CHEBI:140311"/>
        <dbReference type="EC" id="1.97.1.4"/>
    </reaction>
</comment>
<comment type="cofactor">
    <cofactor evidence="10">
        <name>[4Fe-4S] cluster</name>
        <dbReference type="ChEBI" id="CHEBI:49883"/>
    </cofactor>
    <text evidence="10">Binds 1 [4Fe-4S] cluster. The cluster is coordinated with 3 cysteines and an exchangeable S-adenosyl-L-methionine.</text>
</comment>
<dbReference type="GO" id="GO:0016829">
    <property type="term" value="F:lyase activity"/>
    <property type="evidence" value="ECO:0007669"/>
    <property type="project" value="UniProtKB-KW"/>
</dbReference>
<evidence type="ECO:0000256" key="1">
    <source>
        <dbReference type="ARBA" id="ARBA00003141"/>
    </source>
</evidence>
<dbReference type="GO" id="GO:0005737">
    <property type="term" value="C:cytoplasm"/>
    <property type="evidence" value="ECO:0007669"/>
    <property type="project" value="UniProtKB-SubCell"/>
</dbReference>
<dbReference type="InterPro" id="IPR058240">
    <property type="entry name" value="rSAM_sf"/>
</dbReference>
<dbReference type="PROSITE" id="PS01087">
    <property type="entry name" value="RADICAL_ACTIVATING"/>
    <property type="match status" value="1"/>
</dbReference>
<dbReference type="InterPro" id="IPR012839">
    <property type="entry name" value="Organic_radical_activase"/>
</dbReference>
<dbReference type="Proteomes" id="UP000461880">
    <property type="component" value="Unassembled WGS sequence"/>
</dbReference>
<dbReference type="SFLD" id="SFLDS00029">
    <property type="entry name" value="Radical_SAM"/>
    <property type="match status" value="1"/>
</dbReference>
<dbReference type="AlphaFoldDB" id="A0A7X2NSZ4"/>
<dbReference type="CDD" id="cd01335">
    <property type="entry name" value="Radical_SAM"/>
    <property type="match status" value="1"/>
</dbReference>
<evidence type="ECO:0000256" key="7">
    <source>
        <dbReference type="ARBA" id="ARBA00023002"/>
    </source>
</evidence>
<evidence type="ECO:0000256" key="4">
    <source>
        <dbReference type="ARBA" id="ARBA00022485"/>
    </source>
</evidence>
<dbReference type="InterPro" id="IPR007197">
    <property type="entry name" value="rSAM"/>
</dbReference>
<dbReference type="GO" id="GO:0051539">
    <property type="term" value="F:4 iron, 4 sulfur cluster binding"/>
    <property type="evidence" value="ECO:0007669"/>
    <property type="project" value="UniProtKB-UniRule"/>
</dbReference>
<keyword evidence="12" id="KW-0456">Lyase</keyword>
<dbReference type="GO" id="GO:0043365">
    <property type="term" value="F:[formate-C-acetyltransferase]-activating enzyme activity"/>
    <property type="evidence" value="ECO:0007669"/>
    <property type="project" value="UniProtKB-UniRule"/>
</dbReference>
<dbReference type="RefSeq" id="WP_154505068.1">
    <property type="nucleotide sequence ID" value="NZ_JAQXPC010000105.1"/>
</dbReference>